<feature type="region of interest" description="Disordered" evidence="1">
    <location>
        <begin position="130"/>
        <end position="183"/>
    </location>
</feature>
<protein>
    <submittedName>
        <fullName evidence="2">Uncharacterized protein</fullName>
    </submittedName>
</protein>
<gene>
    <name evidence="2" type="ORF">S03H2_09785</name>
</gene>
<dbReference type="AlphaFoldDB" id="X1G0I6"/>
<dbReference type="EMBL" id="BARU01005087">
    <property type="protein sequence ID" value="GAH26513.1"/>
    <property type="molecule type" value="Genomic_DNA"/>
</dbReference>
<name>X1G0I6_9ZZZZ</name>
<feature type="compositionally biased region" description="Pro residues" evidence="1">
    <location>
        <begin position="174"/>
        <end position="183"/>
    </location>
</feature>
<accession>X1G0I6</accession>
<sequence>NLRDGNGDLAEQKAVSAALARAPENSGAVLLISLPAYAYLVSATVDQILPTTLPPETQEIYQNVPLPHLSLPALEEPTLASVRVDGNTVRFDLDVPATELGRAMPAVRHLYSRIMFYAFHSVMMRMRMLPPSPPPTPEELFGEEWEEEDWQEPQGEGEDQPHPSDTDEDQAEPVQPPEVRPAL</sequence>
<evidence type="ECO:0000256" key="1">
    <source>
        <dbReference type="SAM" id="MobiDB-lite"/>
    </source>
</evidence>
<organism evidence="2">
    <name type="scientific">marine sediment metagenome</name>
    <dbReference type="NCBI Taxonomy" id="412755"/>
    <lineage>
        <taxon>unclassified sequences</taxon>
        <taxon>metagenomes</taxon>
        <taxon>ecological metagenomes</taxon>
    </lineage>
</organism>
<proteinExistence type="predicted"/>
<feature type="compositionally biased region" description="Acidic residues" evidence="1">
    <location>
        <begin position="140"/>
        <end position="158"/>
    </location>
</feature>
<evidence type="ECO:0000313" key="2">
    <source>
        <dbReference type="EMBL" id="GAH26513.1"/>
    </source>
</evidence>
<feature type="non-terminal residue" evidence="2">
    <location>
        <position position="1"/>
    </location>
</feature>
<reference evidence="2" key="1">
    <citation type="journal article" date="2014" name="Front. Microbiol.">
        <title>High frequency of phylogenetically diverse reductive dehalogenase-homologous genes in deep subseafloor sedimentary metagenomes.</title>
        <authorList>
            <person name="Kawai M."/>
            <person name="Futagami T."/>
            <person name="Toyoda A."/>
            <person name="Takaki Y."/>
            <person name="Nishi S."/>
            <person name="Hori S."/>
            <person name="Arai W."/>
            <person name="Tsubouchi T."/>
            <person name="Morono Y."/>
            <person name="Uchiyama I."/>
            <person name="Ito T."/>
            <person name="Fujiyama A."/>
            <person name="Inagaki F."/>
            <person name="Takami H."/>
        </authorList>
    </citation>
    <scope>NUCLEOTIDE SEQUENCE</scope>
    <source>
        <strain evidence="2">Expedition CK06-06</strain>
    </source>
</reference>
<comment type="caution">
    <text evidence="2">The sequence shown here is derived from an EMBL/GenBank/DDBJ whole genome shotgun (WGS) entry which is preliminary data.</text>
</comment>